<comment type="subunit">
    <text evidence="3">Heterodimer of a B chain and an A chain linked by two disulfide bonds.</text>
</comment>
<dbReference type="STRING" id="8355.A0A310TNT8"/>
<dbReference type="InterPro" id="IPR022353">
    <property type="entry name" value="Insulin_CS"/>
</dbReference>
<sequence>MAQLRGAAMCTTLLLVSHLLGEMRAQRNQGAAGDYGVKLCGREFIRAVIFTCGGSRWKRLSVAKEESGERRRDVPLHWSGGADTLQDSPNEEMNQLKLLSLSGSQAEQLQNADFPLQALKDSLNAYDNYHDYLPVTDDFSEYVRQVEEAIGKAPGASEIQARSESDAYPWIKVPRRRREMNIGVAGICCKWGCTKAEISTLC</sequence>
<gene>
    <name evidence="10 11" type="primary">rflb.S</name>
</gene>
<dbReference type="InterPro" id="IPR016179">
    <property type="entry name" value="Insulin-like"/>
</dbReference>
<reference evidence="10" key="1">
    <citation type="submission" date="2025-08" db="UniProtKB">
        <authorList>
            <consortium name="RefSeq"/>
        </authorList>
    </citation>
    <scope>IDENTIFICATION</scope>
    <source>
        <strain evidence="10">J_2021</strain>
        <tissue evidence="10">Erythrocytes</tissue>
    </source>
</reference>
<keyword evidence="6" id="KW-1015">Disulfide bond</keyword>
<dbReference type="PANTHER" id="PTHR20968">
    <property type="entry name" value="ILGF DOMAIN-CONTAINING PROTEIN"/>
    <property type="match status" value="1"/>
</dbReference>
<feature type="signal peptide" evidence="7">
    <location>
        <begin position="1"/>
        <end position="25"/>
    </location>
</feature>
<dbReference type="RefSeq" id="XP_018097716.1">
    <property type="nucleotide sequence ID" value="XM_018242227.2"/>
</dbReference>
<dbReference type="PaxDb" id="8355-A0A310TNT8"/>
<dbReference type="GO" id="GO:0001664">
    <property type="term" value="F:G protein-coupled receptor binding"/>
    <property type="evidence" value="ECO:0000318"/>
    <property type="project" value="GO_Central"/>
</dbReference>
<dbReference type="OrthoDB" id="8784777at2759"/>
<dbReference type="GeneID" id="108705369"/>
<dbReference type="AlphaFoldDB" id="A0A310TNT8"/>
<dbReference type="CDD" id="cd04365">
    <property type="entry name" value="IlGF_relaxin_like"/>
    <property type="match status" value="1"/>
</dbReference>
<name>A0A310TNT8_XENLA</name>
<evidence type="ECO:0000313" key="10">
    <source>
        <dbReference type="RefSeq" id="XP_018097716.1"/>
    </source>
</evidence>
<evidence type="ECO:0000256" key="1">
    <source>
        <dbReference type="ARBA" id="ARBA00004613"/>
    </source>
</evidence>
<evidence type="ECO:0000256" key="3">
    <source>
        <dbReference type="ARBA" id="ARBA00011207"/>
    </source>
</evidence>
<dbReference type="GO" id="GO:0005576">
    <property type="term" value="C:extracellular region"/>
    <property type="evidence" value="ECO:0007669"/>
    <property type="project" value="UniProtKB-SubCell"/>
</dbReference>
<feature type="domain" description="Insulin-like" evidence="8">
    <location>
        <begin position="37"/>
        <end position="202"/>
    </location>
</feature>
<dbReference type="InterPro" id="IPR051777">
    <property type="entry name" value="Insulin-like_neuro_ligands"/>
</dbReference>
<evidence type="ECO:0000313" key="9">
    <source>
        <dbReference type="Proteomes" id="UP000186698"/>
    </source>
</evidence>
<feature type="chain" id="PRO_5041070524" evidence="7">
    <location>
        <begin position="26"/>
        <end position="202"/>
    </location>
</feature>
<evidence type="ECO:0000256" key="7">
    <source>
        <dbReference type="SAM" id="SignalP"/>
    </source>
</evidence>
<dbReference type="PROSITE" id="PS00262">
    <property type="entry name" value="INSULIN"/>
    <property type="match status" value="1"/>
</dbReference>
<dbReference type="KEGG" id="xla:108705369"/>
<evidence type="ECO:0000256" key="5">
    <source>
        <dbReference type="ARBA" id="ARBA00022702"/>
    </source>
</evidence>
<dbReference type="PANTHER" id="PTHR20968:SF4">
    <property type="entry name" value="RELAXIN 3"/>
    <property type="match status" value="1"/>
</dbReference>
<keyword evidence="9" id="KW-1185">Reference proteome</keyword>
<organism evidence="9 10">
    <name type="scientific">Xenopus laevis</name>
    <name type="common">African clawed frog</name>
    <dbReference type="NCBI Taxonomy" id="8355"/>
    <lineage>
        <taxon>Eukaryota</taxon>
        <taxon>Metazoa</taxon>
        <taxon>Chordata</taxon>
        <taxon>Craniata</taxon>
        <taxon>Vertebrata</taxon>
        <taxon>Euteleostomi</taxon>
        <taxon>Amphibia</taxon>
        <taxon>Batrachia</taxon>
        <taxon>Anura</taxon>
        <taxon>Pipoidea</taxon>
        <taxon>Pipidae</taxon>
        <taxon>Xenopodinae</taxon>
        <taxon>Xenopus</taxon>
        <taxon>Xenopus</taxon>
    </lineage>
</organism>
<proteinExistence type="inferred from homology"/>
<evidence type="ECO:0000256" key="6">
    <source>
        <dbReference type="ARBA" id="ARBA00023157"/>
    </source>
</evidence>
<evidence type="ECO:0000256" key="2">
    <source>
        <dbReference type="ARBA" id="ARBA00009034"/>
    </source>
</evidence>
<dbReference type="SMART" id="SM00078">
    <property type="entry name" value="IlGF"/>
    <property type="match status" value="1"/>
</dbReference>
<evidence type="ECO:0000313" key="11">
    <source>
        <dbReference type="Xenbase" id="XB-GENE-18005653"/>
    </source>
</evidence>
<dbReference type="InterPro" id="IPR036438">
    <property type="entry name" value="Insulin-like_sf"/>
</dbReference>
<protein>
    <submittedName>
        <fullName evidence="10">Relaxin-3</fullName>
    </submittedName>
</protein>
<dbReference type="Bgee" id="108705369">
    <property type="expression patterns" value="Expressed in brain and 6 other cell types or tissues"/>
</dbReference>
<accession>A0A310TNT8</accession>
<dbReference type="GO" id="GO:0005179">
    <property type="term" value="F:hormone activity"/>
    <property type="evidence" value="ECO:0007669"/>
    <property type="project" value="UniProtKB-KW"/>
</dbReference>
<keyword evidence="4" id="KW-0964">Secreted</keyword>
<keyword evidence="7" id="KW-0732">Signal</keyword>
<dbReference type="Xenbase" id="XB-GENE-18005653">
    <property type="gene designation" value="rflb.S"/>
</dbReference>
<comment type="similarity">
    <text evidence="2">Belongs to the insulin family.</text>
</comment>
<dbReference type="CTD" id="108705369"/>
<keyword evidence="5" id="KW-0372">Hormone</keyword>
<accession>A0A974BQZ5</accession>
<evidence type="ECO:0000259" key="8">
    <source>
        <dbReference type="SMART" id="SM00078"/>
    </source>
</evidence>
<dbReference type="AGR" id="Xenbase:XB-GENE-18005653"/>
<dbReference type="SUPFAM" id="SSF56994">
    <property type="entry name" value="Insulin-like"/>
    <property type="match status" value="1"/>
</dbReference>
<comment type="subcellular location">
    <subcellularLocation>
        <location evidence="1">Secreted</location>
    </subcellularLocation>
</comment>
<dbReference type="Proteomes" id="UP000186698">
    <property type="component" value="Chromosome 1S"/>
</dbReference>
<evidence type="ECO:0000256" key="4">
    <source>
        <dbReference type="ARBA" id="ARBA00022525"/>
    </source>
</evidence>